<keyword evidence="5" id="KW-0235">DNA replication</keyword>
<evidence type="ECO:0000313" key="11">
    <source>
        <dbReference type="Proteomes" id="UP001052140"/>
    </source>
</evidence>
<dbReference type="Gene3D" id="1.20.272.10">
    <property type="match status" value="1"/>
</dbReference>
<dbReference type="InterPro" id="IPR008921">
    <property type="entry name" value="DNA_pol3_clamp-load_cplx_C"/>
</dbReference>
<accession>A0ABQ4VFK8</accession>
<comment type="catalytic activity">
    <reaction evidence="7">
        <text>DNA(n) + a 2'-deoxyribonucleoside 5'-triphosphate = DNA(n+1) + diphosphate</text>
        <dbReference type="Rhea" id="RHEA:22508"/>
        <dbReference type="Rhea" id="RHEA-COMP:17339"/>
        <dbReference type="Rhea" id="RHEA-COMP:17340"/>
        <dbReference type="ChEBI" id="CHEBI:33019"/>
        <dbReference type="ChEBI" id="CHEBI:61560"/>
        <dbReference type="ChEBI" id="CHEBI:173112"/>
        <dbReference type="EC" id="2.7.7.7"/>
    </reaction>
</comment>
<dbReference type="InterPro" id="IPR048731">
    <property type="entry name" value="HolB_lid-gammaproteobact"/>
</dbReference>
<dbReference type="Gene3D" id="3.40.50.300">
    <property type="entry name" value="P-loop containing nucleotide triphosphate hydrolases"/>
    <property type="match status" value="1"/>
</dbReference>
<evidence type="ECO:0000259" key="8">
    <source>
        <dbReference type="Pfam" id="PF09115"/>
    </source>
</evidence>
<gene>
    <name evidence="10" type="primary">holB</name>
    <name evidence="10" type="ORF">PA42_03580</name>
</gene>
<evidence type="ECO:0000256" key="1">
    <source>
        <dbReference type="ARBA" id="ARBA00012417"/>
    </source>
</evidence>
<keyword evidence="4" id="KW-0548">Nucleotidyltransferase</keyword>
<dbReference type="RefSeq" id="WP_223667836.1">
    <property type="nucleotide sequence ID" value="NZ_BPUX01000001.1"/>
</dbReference>
<dbReference type="NCBIfam" id="TIGR00678">
    <property type="entry name" value="holB"/>
    <property type="match status" value="1"/>
</dbReference>
<evidence type="ECO:0000256" key="2">
    <source>
        <dbReference type="ARBA" id="ARBA00014363"/>
    </source>
</evidence>
<evidence type="ECO:0000256" key="5">
    <source>
        <dbReference type="ARBA" id="ARBA00022705"/>
    </source>
</evidence>
<dbReference type="Pfam" id="PF21500">
    <property type="entry name" value="HolB_lid"/>
    <property type="match status" value="1"/>
</dbReference>
<reference evidence="10" key="1">
    <citation type="submission" date="2024-05" db="EMBL/GenBank/DDBJ databases">
        <title>Determining zoonotic pasteurella genome.</title>
        <authorList>
            <person name="Maeda T."/>
            <person name="Takahashi T."/>
            <person name="Yoshida H."/>
        </authorList>
    </citation>
    <scope>NUCLEOTIDE SEQUENCE</scope>
    <source>
        <strain evidence="10">PA42</strain>
    </source>
</reference>
<dbReference type="InterPro" id="IPR015199">
    <property type="entry name" value="DNA_pol_III_delta_C"/>
</dbReference>
<evidence type="ECO:0000259" key="9">
    <source>
        <dbReference type="Pfam" id="PF21500"/>
    </source>
</evidence>
<organism evidence="10 11">
    <name type="scientific">Pasteurella canis</name>
    <dbReference type="NCBI Taxonomy" id="753"/>
    <lineage>
        <taxon>Bacteria</taxon>
        <taxon>Pseudomonadati</taxon>
        <taxon>Pseudomonadota</taxon>
        <taxon>Gammaproteobacteria</taxon>
        <taxon>Pasteurellales</taxon>
        <taxon>Pasteurellaceae</taxon>
        <taxon>Pasteurella</taxon>
    </lineage>
</organism>
<evidence type="ECO:0000256" key="6">
    <source>
        <dbReference type="ARBA" id="ARBA00022932"/>
    </source>
</evidence>
<dbReference type="Proteomes" id="UP001052140">
    <property type="component" value="Unassembled WGS sequence"/>
</dbReference>
<dbReference type="SUPFAM" id="SSF48019">
    <property type="entry name" value="post-AAA+ oligomerization domain-like"/>
    <property type="match status" value="1"/>
</dbReference>
<dbReference type="InterPro" id="IPR027417">
    <property type="entry name" value="P-loop_NTPase"/>
</dbReference>
<comment type="caution">
    <text evidence="10">The sequence shown here is derived from an EMBL/GenBank/DDBJ whole genome shotgun (WGS) entry which is preliminary data.</text>
</comment>
<name>A0ABQ4VFK8_9PAST</name>
<sequence length="326" mass="37608">MTHYPWLEPDYQQIIRAFQQQHGHHALLFKAEQGLGVEQLLSRLGQWIMCQQPQDQQPCGNCHSCRLFQANHHPDIYTLEPIENKDIGVDQVREVSEKINQHAQQNGNKLVYIKGVERLTEAAANAILKTLEEPRPQTYFLLQAEATATIMPTIYSRCQVHLINQPATEVALNWLQQQSEVDIIEIQTALRISYGRPLLALTVLEQGLLEKRKEFLRQFWLFYRKCSPLELLPYFEKELTLQQLDWLLAFLMDALKAKLKVNQHWICQDLAAGITQFSAQHSPQALLKANQIIQKVRTDLTQINAVNQELILLDGLTRLITDVFEG</sequence>
<dbReference type="InterPro" id="IPR050238">
    <property type="entry name" value="DNA_Rep/Repair_Clamp_Loader"/>
</dbReference>
<dbReference type="EMBL" id="BPUX01000001">
    <property type="protein sequence ID" value="GJH42184.1"/>
    <property type="molecule type" value="Genomic_DNA"/>
</dbReference>
<protein>
    <recommendedName>
        <fullName evidence="2">DNA polymerase III subunit delta'</fullName>
        <ecNumber evidence="1">2.7.7.7</ecNumber>
    </recommendedName>
</protein>
<evidence type="ECO:0000256" key="3">
    <source>
        <dbReference type="ARBA" id="ARBA00022679"/>
    </source>
</evidence>
<keyword evidence="3" id="KW-0808">Transferase</keyword>
<feature type="domain" description="DNA polymerase III delta subunit C-terminal" evidence="8">
    <location>
        <begin position="207"/>
        <end position="319"/>
    </location>
</feature>
<dbReference type="InterPro" id="IPR004622">
    <property type="entry name" value="DNA_pol_HolB"/>
</dbReference>
<dbReference type="Pfam" id="PF09115">
    <property type="entry name" value="DNApol3-delta_C"/>
    <property type="match status" value="1"/>
</dbReference>
<evidence type="ECO:0000256" key="4">
    <source>
        <dbReference type="ARBA" id="ARBA00022695"/>
    </source>
</evidence>
<dbReference type="PANTHER" id="PTHR11669:SF8">
    <property type="entry name" value="DNA POLYMERASE III SUBUNIT DELTA"/>
    <property type="match status" value="1"/>
</dbReference>
<keyword evidence="6" id="KW-0239">DNA-directed DNA polymerase</keyword>
<dbReference type="EC" id="2.7.7.7" evidence="1"/>
<evidence type="ECO:0000256" key="7">
    <source>
        <dbReference type="ARBA" id="ARBA00049244"/>
    </source>
</evidence>
<dbReference type="Pfam" id="PF13177">
    <property type="entry name" value="DNA_pol3_delta2"/>
    <property type="match status" value="1"/>
</dbReference>
<evidence type="ECO:0000313" key="10">
    <source>
        <dbReference type="EMBL" id="GJH42184.1"/>
    </source>
</evidence>
<feature type="domain" description="DNA polymerase III subunit delta' AAA+ ATPase lid" evidence="9">
    <location>
        <begin position="166"/>
        <end position="204"/>
    </location>
</feature>
<dbReference type="NCBIfam" id="NF005362">
    <property type="entry name" value="PRK06871.1"/>
    <property type="match status" value="1"/>
</dbReference>
<keyword evidence="11" id="KW-1185">Reference proteome</keyword>
<proteinExistence type="predicted"/>
<dbReference type="SUPFAM" id="SSF52540">
    <property type="entry name" value="P-loop containing nucleoside triphosphate hydrolases"/>
    <property type="match status" value="1"/>
</dbReference>
<dbReference type="PANTHER" id="PTHR11669">
    <property type="entry name" value="REPLICATION FACTOR C / DNA POLYMERASE III GAMMA-TAU SUBUNIT"/>
    <property type="match status" value="1"/>
</dbReference>